<dbReference type="SMART" id="SM00091">
    <property type="entry name" value="PAS"/>
    <property type="match status" value="3"/>
</dbReference>
<dbReference type="SUPFAM" id="SSF55785">
    <property type="entry name" value="PYP-like sensor domain (PAS domain)"/>
    <property type="match status" value="3"/>
</dbReference>
<dbReference type="InterPro" id="IPR000014">
    <property type="entry name" value="PAS"/>
</dbReference>
<evidence type="ECO:0000259" key="2">
    <source>
        <dbReference type="PROSITE" id="PS50112"/>
    </source>
</evidence>
<dbReference type="GO" id="GO:0052621">
    <property type="term" value="F:diguanylate cyclase activity"/>
    <property type="evidence" value="ECO:0007669"/>
    <property type="project" value="TreeGrafter"/>
</dbReference>
<keyword evidence="1" id="KW-0175">Coiled coil</keyword>
<dbReference type="InterPro" id="IPR043128">
    <property type="entry name" value="Rev_trsase/Diguanyl_cyclase"/>
</dbReference>
<dbReference type="InterPro" id="IPR050469">
    <property type="entry name" value="Diguanylate_Cyclase"/>
</dbReference>
<dbReference type="InterPro" id="IPR029787">
    <property type="entry name" value="Nucleotide_cyclase"/>
</dbReference>
<dbReference type="Gene3D" id="3.30.450.20">
    <property type="entry name" value="PAS domain"/>
    <property type="match status" value="3"/>
</dbReference>
<dbReference type="Gene3D" id="3.30.70.270">
    <property type="match status" value="1"/>
</dbReference>
<gene>
    <name evidence="5" type="ORF">HNQ41_002733</name>
</gene>
<sequence length="551" mass="63862">MDISMMESIPVPMFLYKEKIVSANSAFLKLTGYDIEEVRDKEVWEFFDEQSHDEIKYAVQQRLLNNFPQKEYQLKLFTKKNNRHWVHVVTTTAYFHNEYIGLATLFDITEKKELEEELFLKNELWTDIFNRHSAVMLLIDSESGEIVDANPGAEKFYKYTAHQLKKMNINQINTMSKKQIYAKMNKAKKRNENEFFFEHKLANGERRHVQVFSSEVQAMGKNLLFSIIHDATDRVVYEQKLLDLNTELEESKQRYKSLFSYNPNISFALDVNGYFTQINDVLETILGYYDDELINKRFDSVLKGSSKKDANYAFQQVLDGEAVNFITDVIRKNGSIVNLNVTGVPIKTGNNVVGVMGIAEDITERKRLEKELKLKNETLKKFSSMDGLTGVSNRRYFDERLEKEWNRSLRYQQNLSLIMFDLDQFKPYNDTYGHHKGDQCLKAVSKAVQNTLRRSTDCLARYGGEEFAVILPETDHQSALHTAEMIRSTIEALHIPHENSKVKPIVTVSVGFVTLVPSENLDIKDLIEKADSALYKAKNSGRNKVVEYMRV</sequence>
<dbReference type="PANTHER" id="PTHR45138:SF9">
    <property type="entry name" value="DIGUANYLATE CYCLASE DGCM-RELATED"/>
    <property type="match status" value="1"/>
</dbReference>
<dbReference type="SMART" id="SM00267">
    <property type="entry name" value="GGDEF"/>
    <property type="match status" value="1"/>
</dbReference>
<feature type="domain" description="PAC" evidence="3">
    <location>
        <begin position="323"/>
        <end position="374"/>
    </location>
</feature>
<dbReference type="FunFam" id="3.30.70.270:FF:000001">
    <property type="entry name" value="Diguanylate cyclase domain protein"/>
    <property type="match status" value="1"/>
</dbReference>
<evidence type="ECO:0000256" key="1">
    <source>
        <dbReference type="SAM" id="Coils"/>
    </source>
</evidence>
<dbReference type="PANTHER" id="PTHR45138">
    <property type="entry name" value="REGULATORY COMPONENTS OF SENSORY TRANSDUCTION SYSTEM"/>
    <property type="match status" value="1"/>
</dbReference>
<dbReference type="InterPro" id="IPR000160">
    <property type="entry name" value="GGDEF_dom"/>
</dbReference>
<evidence type="ECO:0000259" key="4">
    <source>
        <dbReference type="PROSITE" id="PS50887"/>
    </source>
</evidence>
<keyword evidence="6" id="KW-1185">Reference proteome</keyword>
<feature type="domain" description="PAS" evidence="2">
    <location>
        <begin position="19"/>
        <end position="66"/>
    </location>
</feature>
<dbReference type="Proteomes" id="UP000551878">
    <property type="component" value="Unassembled WGS sequence"/>
</dbReference>
<organism evidence="5 6">
    <name type="scientific">Texcoconibacillus texcoconensis</name>
    <dbReference type="NCBI Taxonomy" id="1095777"/>
    <lineage>
        <taxon>Bacteria</taxon>
        <taxon>Bacillati</taxon>
        <taxon>Bacillota</taxon>
        <taxon>Bacilli</taxon>
        <taxon>Bacillales</taxon>
        <taxon>Bacillaceae</taxon>
        <taxon>Texcoconibacillus</taxon>
    </lineage>
</organism>
<dbReference type="Pfam" id="PF00990">
    <property type="entry name" value="GGDEF"/>
    <property type="match status" value="1"/>
</dbReference>
<dbReference type="AlphaFoldDB" id="A0A840QT83"/>
<dbReference type="PROSITE" id="PS50887">
    <property type="entry name" value="GGDEF"/>
    <property type="match status" value="1"/>
</dbReference>
<dbReference type="InterPro" id="IPR035965">
    <property type="entry name" value="PAS-like_dom_sf"/>
</dbReference>
<dbReference type="CDD" id="cd01949">
    <property type="entry name" value="GGDEF"/>
    <property type="match status" value="1"/>
</dbReference>
<dbReference type="NCBIfam" id="TIGR00229">
    <property type="entry name" value="sensory_box"/>
    <property type="match status" value="3"/>
</dbReference>
<dbReference type="RefSeq" id="WP_184664932.1">
    <property type="nucleotide sequence ID" value="NZ_JACHHB010000013.1"/>
</dbReference>
<dbReference type="CDD" id="cd00130">
    <property type="entry name" value="PAS"/>
    <property type="match status" value="2"/>
</dbReference>
<dbReference type="EMBL" id="JACHHB010000013">
    <property type="protein sequence ID" value="MBB5174518.1"/>
    <property type="molecule type" value="Genomic_DNA"/>
</dbReference>
<dbReference type="PROSITE" id="PS50113">
    <property type="entry name" value="PAC"/>
    <property type="match status" value="1"/>
</dbReference>
<dbReference type="SMART" id="SM00086">
    <property type="entry name" value="PAC"/>
    <property type="match status" value="2"/>
</dbReference>
<reference evidence="5 6" key="1">
    <citation type="submission" date="2020-08" db="EMBL/GenBank/DDBJ databases">
        <title>Genomic Encyclopedia of Type Strains, Phase IV (KMG-IV): sequencing the most valuable type-strain genomes for metagenomic binning, comparative biology and taxonomic classification.</title>
        <authorList>
            <person name="Goeker M."/>
        </authorList>
    </citation>
    <scope>NUCLEOTIDE SEQUENCE [LARGE SCALE GENOMIC DNA]</scope>
    <source>
        <strain evidence="5 6">DSM 24696</strain>
    </source>
</reference>
<feature type="domain" description="GGDEF" evidence="4">
    <location>
        <begin position="413"/>
        <end position="550"/>
    </location>
</feature>
<accession>A0A840QT83</accession>
<comment type="caution">
    <text evidence="5">The sequence shown here is derived from an EMBL/GenBank/DDBJ whole genome shotgun (WGS) entry which is preliminary data.</text>
</comment>
<dbReference type="SUPFAM" id="SSF55073">
    <property type="entry name" value="Nucleotide cyclase"/>
    <property type="match status" value="1"/>
</dbReference>
<evidence type="ECO:0000313" key="6">
    <source>
        <dbReference type="Proteomes" id="UP000551878"/>
    </source>
</evidence>
<proteinExistence type="predicted"/>
<feature type="coiled-coil region" evidence="1">
    <location>
        <begin position="358"/>
        <end position="385"/>
    </location>
</feature>
<feature type="domain" description="PAS" evidence="2">
    <location>
        <begin position="251"/>
        <end position="321"/>
    </location>
</feature>
<dbReference type="NCBIfam" id="TIGR00254">
    <property type="entry name" value="GGDEF"/>
    <property type="match status" value="1"/>
</dbReference>
<evidence type="ECO:0000259" key="3">
    <source>
        <dbReference type="PROSITE" id="PS50113"/>
    </source>
</evidence>
<dbReference type="PROSITE" id="PS50112">
    <property type="entry name" value="PAS"/>
    <property type="match status" value="2"/>
</dbReference>
<dbReference type="InterPro" id="IPR001610">
    <property type="entry name" value="PAC"/>
</dbReference>
<dbReference type="Pfam" id="PF13426">
    <property type="entry name" value="PAS_9"/>
    <property type="match status" value="3"/>
</dbReference>
<dbReference type="InterPro" id="IPR000700">
    <property type="entry name" value="PAS-assoc_C"/>
</dbReference>
<protein>
    <submittedName>
        <fullName evidence="5">Diguanylate cyclase (GGDEF)-like protein/PAS domain S-box-containing protein</fullName>
    </submittedName>
</protein>
<name>A0A840QT83_9BACI</name>
<evidence type="ECO:0000313" key="5">
    <source>
        <dbReference type="EMBL" id="MBB5174518.1"/>
    </source>
</evidence>